<evidence type="ECO:0000256" key="1">
    <source>
        <dbReference type="ARBA" id="ARBA00038357"/>
    </source>
</evidence>
<dbReference type="Pfam" id="PF00173">
    <property type="entry name" value="Cyt-b5"/>
    <property type="match status" value="1"/>
</dbReference>
<reference evidence="3 4" key="1">
    <citation type="submission" date="2016-04" db="EMBL/GenBank/DDBJ databases">
        <title>Genome sequence of Clostridium magnum DSM 2767.</title>
        <authorList>
            <person name="Poehlein A."/>
            <person name="Uhlig R."/>
            <person name="Fischer R."/>
            <person name="Bahl H."/>
            <person name="Daniel R."/>
        </authorList>
    </citation>
    <scope>NUCLEOTIDE SEQUENCE [LARGE SCALE GENOMIC DNA]</scope>
    <source>
        <strain evidence="3 4">DSM 2767</strain>
    </source>
</reference>
<dbReference type="PATRIC" id="fig|1121326.3.peg.1776"/>
<comment type="similarity">
    <text evidence="1">Belongs to the cytochrome b5 family. MAPR subfamily.</text>
</comment>
<dbReference type="PANTHER" id="PTHR10281:SF76">
    <property type="entry name" value="CALCUTTA CUP-RELATED"/>
    <property type="match status" value="1"/>
</dbReference>
<dbReference type="SUPFAM" id="SSF55856">
    <property type="entry name" value="Cytochrome b5-like heme/steroid binding domain"/>
    <property type="match status" value="1"/>
</dbReference>
<dbReference type="InterPro" id="IPR050577">
    <property type="entry name" value="MAPR/NEUFC/NENF-like"/>
</dbReference>
<name>A0A162SXA8_9CLOT</name>
<dbReference type="PANTHER" id="PTHR10281">
    <property type="entry name" value="MEMBRANE-ASSOCIATED PROGESTERONE RECEPTOR COMPONENT-RELATED"/>
    <property type="match status" value="1"/>
</dbReference>
<accession>A0A162SXA8</accession>
<dbReference type="STRING" id="1121326.CLMAG_17930"/>
<dbReference type="SMART" id="SM01117">
    <property type="entry name" value="Cyt-b5"/>
    <property type="match status" value="1"/>
</dbReference>
<evidence type="ECO:0000259" key="2">
    <source>
        <dbReference type="SMART" id="SM01117"/>
    </source>
</evidence>
<evidence type="ECO:0000313" key="4">
    <source>
        <dbReference type="Proteomes" id="UP000076603"/>
    </source>
</evidence>
<gene>
    <name evidence="3" type="ORF">CLMAG_17930</name>
</gene>
<evidence type="ECO:0000313" key="3">
    <source>
        <dbReference type="EMBL" id="KZL91987.1"/>
    </source>
</evidence>
<dbReference type="Proteomes" id="UP000076603">
    <property type="component" value="Unassembled WGS sequence"/>
</dbReference>
<dbReference type="InterPro" id="IPR001199">
    <property type="entry name" value="Cyt_B5-like_heme/steroid-bd"/>
</dbReference>
<dbReference type="EMBL" id="LWAE01000002">
    <property type="protein sequence ID" value="KZL91987.1"/>
    <property type="molecule type" value="Genomic_DNA"/>
</dbReference>
<feature type="domain" description="Cytochrome b5 heme-binding" evidence="2">
    <location>
        <begin position="34"/>
        <end position="105"/>
    </location>
</feature>
<comment type="caution">
    <text evidence="3">The sequence shown here is derived from an EMBL/GenBank/DDBJ whole genome shotgun (WGS) entry which is preliminary data.</text>
</comment>
<sequence length="113" mass="12441">MYENNKEVAMSIYYDIKTIRELLGDQRSSQQKEFTLEELSQNDGSGGKPAYVAVGGIVYDVSIQAAWGGGTHFGLTAGKDLTEQFTSCHRTAQILNNLPKVGVLKTARWKGLE</sequence>
<organism evidence="3 4">
    <name type="scientific">Clostridium magnum DSM 2767</name>
    <dbReference type="NCBI Taxonomy" id="1121326"/>
    <lineage>
        <taxon>Bacteria</taxon>
        <taxon>Bacillati</taxon>
        <taxon>Bacillota</taxon>
        <taxon>Clostridia</taxon>
        <taxon>Eubacteriales</taxon>
        <taxon>Clostridiaceae</taxon>
        <taxon>Clostridium</taxon>
    </lineage>
</organism>
<proteinExistence type="inferred from homology"/>
<dbReference type="InterPro" id="IPR036400">
    <property type="entry name" value="Cyt_B5-like_heme/steroid_sf"/>
</dbReference>
<keyword evidence="4" id="KW-1185">Reference proteome</keyword>
<protein>
    <submittedName>
        <fullName evidence="3">Cytochrome b5-like heme/steroid binding domain protein</fullName>
    </submittedName>
</protein>
<dbReference type="Gene3D" id="3.10.120.10">
    <property type="entry name" value="Cytochrome b5-like heme/steroid binding domain"/>
    <property type="match status" value="1"/>
</dbReference>
<dbReference type="AlphaFoldDB" id="A0A162SXA8"/>